<gene>
    <name evidence="2" type="ORF">MNBD_GAMMA13-650</name>
</gene>
<evidence type="ECO:0008006" key="3">
    <source>
        <dbReference type="Google" id="ProtNLM"/>
    </source>
</evidence>
<proteinExistence type="predicted"/>
<dbReference type="InterPro" id="IPR021296">
    <property type="entry name" value="DUF2868"/>
</dbReference>
<reference evidence="2" key="1">
    <citation type="submission" date="2018-06" db="EMBL/GenBank/DDBJ databases">
        <authorList>
            <person name="Zhirakovskaya E."/>
        </authorList>
    </citation>
    <scope>NUCLEOTIDE SEQUENCE</scope>
</reference>
<feature type="transmembrane region" description="Helical" evidence="1">
    <location>
        <begin position="81"/>
        <end position="107"/>
    </location>
</feature>
<keyword evidence="1" id="KW-1133">Transmembrane helix</keyword>
<sequence length="505" mass="55975">MHIVGYNGEMMHSSPLGDLIELNEILAADPAIDLEQRKQRDRSIGRKLQHYRRKPVAQIHAWLQEINSAVARKHSLHGVRLYHLLCLALVITGLLTGWGLATAVLFYDGQQPINIVNAVVILVLPQILLLLLWLLTSIPVRLPLFTGIGATLGFLNPGRLAGHIAGLFNTEENRGLGMLWESDSIAILAPTTRWLFSFWSQLFAFSFNVGVLVAAFFLVFFSDLAFVWSTTLTISNDTFQQLLTTLSTPWSTLSPDAVPGAELIANSRYYRLDEGSLAGTAATTPQLAIELGQWWPFLIAALTGYGLLPRLLTLGVSWYRFQHHLRKALCNLPGSSELLARMNSPLISTLALQPEETYDMATSPTVDTPEVPGYAMRCPLIDWSGACNLPDEIHGALRNMGIEVLESLRAGGRQTTEQDEELVAKLCRHKPESVAILVKSWEPPLLDFLDFVRAIRHQCNSEKPIVILLWGGQDKVAASDRETWQLTLAQLGDSDLHVEIIGQAV</sequence>
<accession>A0A3B0YJG7</accession>
<organism evidence="2">
    <name type="scientific">hydrothermal vent metagenome</name>
    <dbReference type="NCBI Taxonomy" id="652676"/>
    <lineage>
        <taxon>unclassified sequences</taxon>
        <taxon>metagenomes</taxon>
        <taxon>ecological metagenomes</taxon>
    </lineage>
</organism>
<keyword evidence="1" id="KW-0472">Membrane</keyword>
<dbReference type="AlphaFoldDB" id="A0A3B0YJG7"/>
<keyword evidence="1" id="KW-0812">Transmembrane</keyword>
<evidence type="ECO:0000256" key="1">
    <source>
        <dbReference type="SAM" id="Phobius"/>
    </source>
</evidence>
<name>A0A3B0YJG7_9ZZZZ</name>
<feature type="transmembrane region" description="Helical" evidence="1">
    <location>
        <begin position="202"/>
        <end position="221"/>
    </location>
</feature>
<dbReference type="Pfam" id="PF11067">
    <property type="entry name" value="DUF2868"/>
    <property type="match status" value="1"/>
</dbReference>
<feature type="transmembrane region" description="Helical" evidence="1">
    <location>
        <begin position="113"/>
        <end position="135"/>
    </location>
</feature>
<dbReference type="EMBL" id="UOFK01000091">
    <property type="protein sequence ID" value="VAW76273.1"/>
    <property type="molecule type" value="Genomic_DNA"/>
</dbReference>
<protein>
    <recommendedName>
        <fullName evidence="3">DUF2868 domain-containing protein</fullName>
    </recommendedName>
</protein>
<evidence type="ECO:0000313" key="2">
    <source>
        <dbReference type="EMBL" id="VAW76273.1"/>
    </source>
</evidence>
<feature type="transmembrane region" description="Helical" evidence="1">
    <location>
        <begin position="294"/>
        <end position="319"/>
    </location>
</feature>